<dbReference type="RefSeq" id="XP_030342680.1">
    <property type="nucleotide sequence ID" value="XM_030486820.1"/>
</dbReference>
<dbReference type="InterPro" id="IPR035979">
    <property type="entry name" value="RBD_domain_sf"/>
</dbReference>
<feature type="region of interest" description="Disordered" evidence="1">
    <location>
        <begin position="1"/>
        <end position="100"/>
    </location>
</feature>
<dbReference type="Ensembl" id="ENSSHBT00005029858.1">
    <property type="protein sequence ID" value="ENSSHBP00005025085.1"/>
    <property type="gene ID" value="ENSSHBG00005020866.1"/>
</dbReference>
<dbReference type="PANTHER" id="PTHR21678:SF7">
    <property type="entry name" value="COILED-COIL DOMAIN-CONTAINING PROTEIN R3HCC1L"/>
    <property type="match status" value="1"/>
</dbReference>
<dbReference type="GeneID" id="115608250"/>
<reference evidence="2" key="3">
    <citation type="submission" date="2025-09" db="UniProtKB">
        <authorList>
            <consortium name="Ensembl"/>
        </authorList>
    </citation>
    <scope>IDENTIFICATION</scope>
</reference>
<dbReference type="SUPFAM" id="SSF54928">
    <property type="entry name" value="RNA-binding domain, RBD"/>
    <property type="match status" value="1"/>
</dbReference>
<feature type="compositionally biased region" description="Polar residues" evidence="1">
    <location>
        <begin position="52"/>
        <end position="67"/>
    </location>
</feature>
<feature type="compositionally biased region" description="Acidic residues" evidence="1">
    <location>
        <begin position="454"/>
        <end position="466"/>
    </location>
</feature>
<dbReference type="InterPro" id="IPR039884">
    <property type="entry name" value="R3HC1/R3HCL"/>
</dbReference>
<protein>
    <submittedName>
        <fullName evidence="2">R3H domain and coiled-coil containing 1 like</fullName>
    </submittedName>
</protein>
<feature type="compositionally biased region" description="Polar residues" evidence="1">
    <location>
        <begin position="429"/>
        <end position="449"/>
    </location>
</feature>
<dbReference type="InParanoid" id="A0A672VC05"/>
<feature type="compositionally biased region" description="Basic and acidic residues" evidence="1">
    <location>
        <begin position="467"/>
        <end position="485"/>
    </location>
</feature>
<dbReference type="InterPro" id="IPR012677">
    <property type="entry name" value="Nucleotide-bd_a/b_plait_sf"/>
</dbReference>
<feature type="region of interest" description="Disordered" evidence="1">
    <location>
        <begin position="127"/>
        <end position="162"/>
    </location>
</feature>
<evidence type="ECO:0000313" key="2">
    <source>
        <dbReference type="Ensembl" id="ENSSHBP00005025085.1"/>
    </source>
</evidence>
<evidence type="ECO:0000313" key="3">
    <source>
        <dbReference type="Proteomes" id="UP000472266"/>
    </source>
</evidence>
<keyword evidence="3" id="KW-1185">Reference proteome</keyword>
<dbReference type="PANTHER" id="PTHR21678">
    <property type="entry name" value="GROWTH INHIBITION AND DIFFERENTIATION RELATED PROTEIN 88"/>
    <property type="match status" value="1"/>
</dbReference>
<dbReference type="GeneTree" id="ENSGT00530000063711"/>
<dbReference type="Proteomes" id="UP000472266">
    <property type="component" value="Chromosome 6"/>
</dbReference>
<dbReference type="KEGG" id="shab:115608250"/>
<name>A0A672VC05_STRHB</name>
<feature type="compositionally biased region" description="Polar residues" evidence="1">
    <location>
        <begin position="344"/>
        <end position="354"/>
    </location>
</feature>
<feature type="region of interest" description="Disordered" evidence="1">
    <location>
        <begin position="239"/>
        <end position="504"/>
    </location>
</feature>
<feature type="region of interest" description="Disordered" evidence="1">
    <location>
        <begin position="616"/>
        <end position="653"/>
    </location>
</feature>
<feature type="compositionally biased region" description="Polar residues" evidence="1">
    <location>
        <begin position="146"/>
        <end position="158"/>
    </location>
</feature>
<feature type="compositionally biased region" description="Polar residues" evidence="1">
    <location>
        <begin position="302"/>
        <end position="311"/>
    </location>
</feature>
<dbReference type="Gene3D" id="3.30.70.330">
    <property type="match status" value="1"/>
</dbReference>
<feature type="compositionally biased region" description="Basic and acidic residues" evidence="1">
    <location>
        <begin position="624"/>
        <end position="653"/>
    </location>
</feature>
<dbReference type="RefSeq" id="XP_030342678.1">
    <property type="nucleotide sequence ID" value="XM_030486818.1"/>
</dbReference>
<reference evidence="2 3" key="1">
    <citation type="submission" date="2019-11" db="EMBL/GenBank/DDBJ databases">
        <title>Strigops habroptila (kakapo) genome, bStrHab1, primary haplotype, v2.</title>
        <authorList>
            <person name="Jarvis E.D."/>
            <person name="Howard J."/>
            <person name="Rhie A."/>
            <person name="Phillippy A."/>
            <person name="Korlach J."/>
            <person name="Digby A."/>
            <person name="Iorns D."/>
            <person name="Eason D."/>
            <person name="Robertson B."/>
            <person name="Raemaekers T."/>
            <person name="Howe K."/>
            <person name="Lewin H."/>
            <person name="Damas J."/>
            <person name="Hastie A."/>
            <person name="Tracey A."/>
            <person name="Chow W."/>
            <person name="Fedrigo O."/>
        </authorList>
    </citation>
    <scope>NUCLEOTIDE SEQUENCE [LARGE SCALE GENOMIC DNA]</scope>
</reference>
<dbReference type="CTD" id="27291"/>
<proteinExistence type="predicted"/>
<feature type="region of interest" description="Disordered" evidence="1">
    <location>
        <begin position="184"/>
        <end position="224"/>
    </location>
</feature>
<feature type="compositionally biased region" description="Basic and acidic residues" evidence="1">
    <location>
        <begin position="75"/>
        <end position="89"/>
    </location>
</feature>
<feature type="compositionally biased region" description="Low complexity" evidence="1">
    <location>
        <begin position="30"/>
        <end position="39"/>
    </location>
</feature>
<gene>
    <name evidence="2" type="primary">R3HCC1L</name>
</gene>
<dbReference type="AlphaFoldDB" id="A0A672VC05"/>
<dbReference type="GO" id="GO:0003676">
    <property type="term" value="F:nucleic acid binding"/>
    <property type="evidence" value="ECO:0007669"/>
    <property type="project" value="InterPro"/>
</dbReference>
<dbReference type="OrthoDB" id="5418203at2759"/>
<reference evidence="2" key="2">
    <citation type="submission" date="2025-08" db="UniProtKB">
        <authorList>
            <consortium name="Ensembl"/>
        </authorList>
    </citation>
    <scope>IDENTIFICATION</scope>
</reference>
<sequence length="653" mass="69003">MQQEAEGGRPRRRKPDMALYVPKARRERAAQAAGSASAGHHGEAENHRLVQDTCQGSSEGQRQSPRARTQVGRVARRESKVDAGPKEPRAASARHSLRLGGNCPIAPESLRASPSIGEPCLDPAVAQDKASHDEGLGEVSHGRQMMRTQPDSPSSLSAQPGAVEATLEPGIDLTSLMPATSPTPACQTGMSGVPEMSPGPAGGVSQSPGEGVLQPAGLGDQSSVPRLAWEAPGLKAQEEERECVGSLQAGQSEGCATGVPEDEEERWGGMAESALGAPGASCKPESSRVGMDDAPVLPGESTLGQGMGSPSQLPPSKEESTACAGHPGGEGDPVTAVEGVGSPSACTDGSTGTESGRLGASEEPASGSWDGAPSGSREPLAPLELLCHGVEELSPAAWAEEPAGADEDAGLPQQHQCGQESKEEERGLRSSSPKEGQTSTSTGTPNQASPGAEESWDMLFNDDGDCLDPRLLEELSGGEKRRESRQSPGFDYYGAEPAAPDIGDDELPHVIEIYDFPSDFRTEDLMRVFCSYQKKGFDIKWVDDTHALGVFSSPITARDALSTKHLMVKTRPLSQGTRASKAKARAYAEYLQPAKERPETSAALARRLVIGALGVRSKQTPAQREAERRKLQEAQERKRLENKQREDAWEGRD</sequence>
<organism evidence="2 3">
    <name type="scientific">Strigops habroptila</name>
    <name type="common">Kakapo</name>
    <dbReference type="NCBI Taxonomy" id="2489341"/>
    <lineage>
        <taxon>Eukaryota</taxon>
        <taxon>Metazoa</taxon>
        <taxon>Chordata</taxon>
        <taxon>Craniata</taxon>
        <taxon>Vertebrata</taxon>
        <taxon>Euteleostomi</taxon>
        <taxon>Archelosauria</taxon>
        <taxon>Archosauria</taxon>
        <taxon>Dinosauria</taxon>
        <taxon>Saurischia</taxon>
        <taxon>Theropoda</taxon>
        <taxon>Coelurosauria</taxon>
        <taxon>Aves</taxon>
        <taxon>Neognathae</taxon>
        <taxon>Neoaves</taxon>
        <taxon>Telluraves</taxon>
        <taxon>Australaves</taxon>
        <taxon>Psittaciformes</taxon>
        <taxon>Psittacidae</taxon>
        <taxon>Strigops</taxon>
    </lineage>
</organism>
<dbReference type="OMA" id="RQDKASH"/>
<evidence type="ECO:0000256" key="1">
    <source>
        <dbReference type="SAM" id="MobiDB-lite"/>
    </source>
</evidence>
<feature type="compositionally biased region" description="Basic and acidic residues" evidence="1">
    <location>
        <begin position="40"/>
        <end position="50"/>
    </location>
</feature>
<accession>A0A672VC05</accession>